<dbReference type="SUPFAM" id="SSF53067">
    <property type="entry name" value="Actin-like ATPase domain"/>
    <property type="match status" value="2"/>
</dbReference>
<sequence>MTEANRENTVLGSLFGKKRSSPLLGVDISSTTVKVLEISKSGDKYKVESYAVASLPPNAVVEKNIAELEGVAESIRKACDRSKTKLKTAAVAVAGSAVITKLIDMPAGLNDDNMESQISLEADQYIPYPLDEVAIDFEVQGESDRPEQVEVLLAACRRENVDLRVDALEMADLSTRVVDVEAYAIERSFEMMRPYLDCDDDGAIAIVDIGATMTTLSVLVDGKTAYTREQLFGGRQLTEEIQRRYGLSLDEAGLAKKQGGLPDDYEPEVLDHFTDAVVQQVTRSLQFFFSSSQYNDVDHIMLAGGVASMTGLAEVVQDRLGTPTSVANPFTDMSVASRVDATALSNDAPALLIACGLALRSFD</sequence>
<proteinExistence type="predicted"/>
<dbReference type="STRING" id="247633.GP2143_15021"/>
<dbReference type="EMBL" id="AAVT01000001">
    <property type="protein sequence ID" value="EAW32578.1"/>
    <property type="molecule type" value="Genomic_DNA"/>
</dbReference>
<organism evidence="2 3">
    <name type="scientific">marine gamma proteobacterium HTCC2143</name>
    <dbReference type="NCBI Taxonomy" id="247633"/>
    <lineage>
        <taxon>Bacteria</taxon>
        <taxon>Pseudomonadati</taxon>
        <taxon>Pseudomonadota</taxon>
        <taxon>Gammaproteobacteria</taxon>
        <taxon>Cellvibrionales</taxon>
        <taxon>Spongiibacteraceae</taxon>
        <taxon>BD1-7 clade</taxon>
    </lineage>
</organism>
<keyword evidence="3" id="KW-1185">Reference proteome</keyword>
<dbReference type="PIRSF" id="PIRSF019169">
    <property type="entry name" value="PilM"/>
    <property type="match status" value="1"/>
</dbReference>
<evidence type="ECO:0000313" key="2">
    <source>
        <dbReference type="EMBL" id="EAW32578.1"/>
    </source>
</evidence>
<dbReference type="PANTHER" id="PTHR32432">
    <property type="entry name" value="CELL DIVISION PROTEIN FTSA-RELATED"/>
    <property type="match status" value="1"/>
</dbReference>
<evidence type="ECO:0000259" key="1">
    <source>
        <dbReference type="SMART" id="SM00842"/>
    </source>
</evidence>
<dbReference type="NCBIfam" id="TIGR01175">
    <property type="entry name" value="pilM"/>
    <property type="match status" value="1"/>
</dbReference>
<name>A0Y8X4_9GAMM</name>
<dbReference type="AlphaFoldDB" id="A0Y8X4"/>
<dbReference type="PANTHER" id="PTHR32432:SF3">
    <property type="entry name" value="ETHANOLAMINE UTILIZATION PROTEIN EUTJ"/>
    <property type="match status" value="1"/>
</dbReference>
<dbReference type="eggNOG" id="COG4972">
    <property type="taxonomic scope" value="Bacteria"/>
</dbReference>
<reference evidence="2 3" key="1">
    <citation type="journal article" date="2010" name="J. Bacteriol.">
        <title>Genome sequence of the oligotrophic marine Gammaproteobacterium HTCC2143, isolated from the Oregon Coast.</title>
        <authorList>
            <person name="Oh H.M."/>
            <person name="Kang I."/>
            <person name="Ferriera S."/>
            <person name="Giovannoni S.J."/>
            <person name="Cho J.C."/>
        </authorList>
    </citation>
    <scope>NUCLEOTIDE SEQUENCE [LARGE SCALE GENOMIC DNA]</scope>
    <source>
        <strain evidence="2 3">HTCC2143</strain>
    </source>
</reference>
<comment type="caution">
    <text evidence="2">The sequence shown here is derived from an EMBL/GenBank/DDBJ whole genome shotgun (WGS) entry which is preliminary data.</text>
</comment>
<accession>A0Y8X4</accession>
<dbReference type="Gene3D" id="3.30.1490.300">
    <property type="match status" value="1"/>
</dbReference>
<dbReference type="InterPro" id="IPR043129">
    <property type="entry name" value="ATPase_NBD"/>
</dbReference>
<dbReference type="Pfam" id="PF11104">
    <property type="entry name" value="PilM_2"/>
    <property type="match status" value="1"/>
</dbReference>
<dbReference type="SMART" id="SM00842">
    <property type="entry name" value="FtsA"/>
    <property type="match status" value="1"/>
</dbReference>
<dbReference type="InterPro" id="IPR005883">
    <property type="entry name" value="PilM"/>
</dbReference>
<protein>
    <submittedName>
        <fullName evidence="2">Type IV pilus biogenesis protein PilM</fullName>
    </submittedName>
</protein>
<dbReference type="Proteomes" id="UP000004931">
    <property type="component" value="Unassembled WGS sequence"/>
</dbReference>
<dbReference type="InterPro" id="IPR003494">
    <property type="entry name" value="SHS2_FtsA"/>
</dbReference>
<feature type="domain" description="SHS2" evidence="1">
    <location>
        <begin position="23"/>
        <end position="189"/>
    </location>
</feature>
<dbReference type="CDD" id="cd24049">
    <property type="entry name" value="ASKHA_NBD_PilM"/>
    <property type="match status" value="1"/>
</dbReference>
<evidence type="ECO:0000313" key="3">
    <source>
        <dbReference type="Proteomes" id="UP000004931"/>
    </source>
</evidence>
<dbReference type="GO" id="GO:0051301">
    <property type="term" value="P:cell division"/>
    <property type="evidence" value="ECO:0007669"/>
    <property type="project" value="InterPro"/>
</dbReference>
<gene>
    <name evidence="2" type="ORF">GP2143_15021</name>
</gene>
<dbReference type="InterPro" id="IPR050696">
    <property type="entry name" value="FtsA/MreB"/>
</dbReference>
<dbReference type="Gene3D" id="3.30.420.40">
    <property type="match status" value="2"/>
</dbReference>